<protein>
    <submittedName>
        <fullName evidence="2">Uncharacterized protein</fullName>
    </submittedName>
</protein>
<dbReference type="AlphaFoldDB" id="A0A1S6HSK3"/>
<gene>
    <name evidence="2" type="ORF">Sps_03346</name>
</gene>
<dbReference type="KEGG" id="spsw:Sps_03346"/>
<feature type="chain" id="PRO_5012322911" evidence="1">
    <location>
        <begin position="22"/>
        <end position="247"/>
    </location>
</feature>
<evidence type="ECO:0000256" key="1">
    <source>
        <dbReference type="SAM" id="SignalP"/>
    </source>
</evidence>
<evidence type="ECO:0000313" key="3">
    <source>
        <dbReference type="Proteomes" id="UP000189545"/>
    </source>
</evidence>
<keyword evidence="3" id="KW-1185">Reference proteome</keyword>
<dbReference type="RefSeq" id="WP_077753525.1">
    <property type="nucleotide sequence ID" value="NZ_CP014782.1"/>
</dbReference>
<dbReference type="EMBL" id="CP014782">
    <property type="protein sequence ID" value="AQS38482.1"/>
    <property type="molecule type" value="Genomic_DNA"/>
</dbReference>
<evidence type="ECO:0000313" key="2">
    <source>
        <dbReference type="EMBL" id="AQS38482.1"/>
    </source>
</evidence>
<organism evidence="2 3">
    <name type="scientific">Shewanella psychrophila</name>
    <dbReference type="NCBI Taxonomy" id="225848"/>
    <lineage>
        <taxon>Bacteria</taxon>
        <taxon>Pseudomonadati</taxon>
        <taxon>Pseudomonadota</taxon>
        <taxon>Gammaproteobacteria</taxon>
        <taxon>Alteromonadales</taxon>
        <taxon>Shewanellaceae</taxon>
        <taxon>Shewanella</taxon>
    </lineage>
</organism>
<reference evidence="2 3" key="1">
    <citation type="submission" date="2016-03" db="EMBL/GenBank/DDBJ databases">
        <title>Complete genome sequence of Shewanella psychrophila WP2, a deep sea bacterium isolated from west Pacific sediment.</title>
        <authorList>
            <person name="Xu G."/>
            <person name="Jian H."/>
        </authorList>
    </citation>
    <scope>NUCLEOTIDE SEQUENCE [LARGE SCALE GENOMIC DNA]</scope>
    <source>
        <strain evidence="2 3">WP2</strain>
    </source>
</reference>
<accession>A0A1S6HSK3</accession>
<dbReference type="Proteomes" id="UP000189545">
    <property type="component" value="Chromosome"/>
</dbReference>
<feature type="signal peptide" evidence="1">
    <location>
        <begin position="1"/>
        <end position="21"/>
    </location>
</feature>
<proteinExistence type="predicted"/>
<dbReference type="STRING" id="225848.Sps_03346"/>
<keyword evidence="1" id="KW-0732">Signal</keyword>
<name>A0A1S6HSK3_9GAMM</name>
<dbReference type="OrthoDB" id="5704368at2"/>
<sequence>MKALLLIIGLSLSLLSPSLMAKPLTEAQYIEVFHGEDIQKQKDALASLVMAGISDPKIYDKIEENLQKSLPLAVDRHTIDYSAWLLKGLAYSGNEKYVATFNAVIAGEYHSKLQKYARKSVKILDQYKIWAPILSDRSHYDGKFDQRSNVLANALRSDELQLKLDAAKRVINQSIYSEQIIEVLNEELKDTRLLKHEKQSIQAYAYMAKALASTGNEKYKPTIEQLAQDSSEKKLRTYASKYLKKYY</sequence>